<dbReference type="RefSeq" id="WP_252850851.1">
    <property type="nucleotide sequence ID" value="NZ_JAMXLR010000009.1"/>
</dbReference>
<feature type="domain" description="NADH:ubiquinone oxidoreductase intermediate-associated protein 30" evidence="3">
    <location>
        <begin position="29"/>
        <end position="180"/>
    </location>
</feature>
<dbReference type="PANTHER" id="PTHR13194">
    <property type="entry name" value="COMPLEX I INTERMEDIATE-ASSOCIATED PROTEIN 30"/>
    <property type="match status" value="1"/>
</dbReference>
<comment type="similarity">
    <text evidence="1">Belongs to the CIA30 family.</text>
</comment>
<comment type="caution">
    <text evidence="4">The sequence shown here is derived from an EMBL/GenBank/DDBJ whole genome shotgun (WGS) entry which is preliminary data.</text>
</comment>
<proteinExistence type="inferred from homology"/>
<dbReference type="InterPro" id="IPR039131">
    <property type="entry name" value="NDUFAF1"/>
</dbReference>
<evidence type="ECO:0000259" key="3">
    <source>
        <dbReference type="Pfam" id="PF08547"/>
    </source>
</evidence>
<dbReference type="InterPro" id="IPR013857">
    <property type="entry name" value="NADH-UbQ_OxRdtase-assoc_prot30"/>
</dbReference>
<dbReference type="EMBL" id="JAMXLR010000009">
    <property type="protein sequence ID" value="MCO6042751.1"/>
    <property type="molecule type" value="Genomic_DNA"/>
</dbReference>
<keyword evidence="5" id="KW-1185">Reference proteome</keyword>
<dbReference type="Proteomes" id="UP001155241">
    <property type="component" value="Unassembled WGS sequence"/>
</dbReference>
<keyword evidence="2" id="KW-0732">Signal</keyword>
<gene>
    <name evidence="4" type="ORF">NG895_02415</name>
</gene>
<reference evidence="4" key="1">
    <citation type="submission" date="2022-06" db="EMBL/GenBank/DDBJ databases">
        <title>Aeoliella straminimaris, a novel planctomycete from sediments.</title>
        <authorList>
            <person name="Vitorino I.R."/>
            <person name="Lage O.M."/>
        </authorList>
    </citation>
    <scope>NUCLEOTIDE SEQUENCE</scope>
    <source>
        <strain evidence="4">ICT_H6.2</strain>
    </source>
</reference>
<dbReference type="InterPro" id="IPR008979">
    <property type="entry name" value="Galactose-bd-like_sf"/>
</dbReference>
<evidence type="ECO:0000313" key="5">
    <source>
        <dbReference type="Proteomes" id="UP001155241"/>
    </source>
</evidence>
<evidence type="ECO:0000256" key="2">
    <source>
        <dbReference type="SAM" id="SignalP"/>
    </source>
</evidence>
<accession>A0A9X2FET1</accession>
<dbReference type="AlphaFoldDB" id="A0A9X2FET1"/>
<feature type="signal peptide" evidence="2">
    <location>
        <begin position="1"/>
        <end position="18"/>
    </location>
</feature>
<dbReference type="SUPFAM" id="SSF49785">
    <property type="entry name" value="Galactose-binding domain-like"/>
    <property type="match status" value="1"/>
</dbReference>
<sequence>MIFRTMLLLSLVGGTAVAADEDAARTVLNFENDEASKQWGTVNDGVMGGRSDGRYEITDDNMLRFFGTLSLANNGGFASVRSQQTEFGLVAGDNLVMRVRGDGRTYSMNLYTSARRMAFSYRASFETVKDEWVEVSIPVEDFVAMSFGRVVRNSPLDPTQVNRVGVVLGDKKAGPFELKIEWIKVSPASTATEASHSKEQELAEKWKAFLEKE</sequence>
<feature type="chain" id="PRO_5040840755" evidence="2">
    <location>
        <begin position="19"/>
        <end position="213"/>
    </location>
</feature>
<organism evidence="4 5">
    <name type="scientific">Aeoliella straminimaris</name>
    <dbReference type="NCBI Taxonomy" id="2954799"/>
    <lineage>
        <taxon>Bacteria</taxon>
        <taxon>Pseudomonadati</taxon>
        <taxon>Planctomycetota</taxon>
        <taxon>Planctomycetia</taxon>
        <taxon>Pirellulales</taxon>
        <taxon>Lacipirellulaceae</taxon>
        <taxon>Aeoliella</taxon>
    </lineage>
</organism>
<evidence type="ECO:0000313" key="4">
    <source>
        <dbReference type="EMBL" id="MCO6042751.1"/>
    </source>
</evidence>
<name>A0A9X2FET1_9BACT</name>
<dbReference type="PANTHER" id="PTHR13194:SF19">
    <property type="entry name" value="NAD(P)-BINDING ROSSMANN-FOLD SUPERFAMILY PROTEIN"/>
    <property type="match status" value="1"/>
</dbReference>
<dbReference type="Pfam" id="PF08547">
    <property type="entry name" value="CIA30"/>
    <property type="match status" value="1"/>
</dbReference>
<protein>
    <submittedName>
        <fullName evidence="4">CIA30 family protein</fullName>
    </submittedName>
</protein>
<evidence type="ECO:0000256" key="1">
    <source>
        <dbReference type="ARBA" id="ARBA00007884"/>
    </source>
</evidence>